<gene>
    <name evidence="1" type="ORF">SAMN05216313_1961</name>
</gene>
<proteinExistence type="predicted"/>
<evidence type="ECO:0000313" key="1">
    <source>
        <dbReference type="EMBL" id="SEU23761.1"/>
    </source>
</evidence>
<name>A0A1I0KGQ3_9FIRM</name>
<sequence>MLSKIQRNIIIRALRIRKQNGEDPAEAVKDYVKLTEKEQAEVLAELKGGCVDG</sequence>
<dbReference type="EMBL" id="FOIM01000096">
    <property type="protein sequence ID" value="SEU23761.1"/>
    <property type="molecule type" value="Genomic_DNA"/>
</dbReference>
<keyword evidence="2" id="KW-1185">Reference proteome</keyword>
<reference evidence="2" key="1">
    <citation type="submission" date="2016-10" db="EMBL/GenBank/DDBJ databases">
        <authorList>
            <person name="Varghese N."/>
            <person name="Submissions S."/>
        </authorList>
    </citation>
    <scope>NUCLEOTIDE SEQUENCE [LARGE SCALE GENOMIC DNA]</scope>
    <source>
        <strain evidence="2">NLAE-zl-G277</strain>
    </source>
</reference>
<dbReference type="RefSeq" id="WP_166435117.1">
    <property type="nucleotide sequence ID" value="NZ_CP176637.1"/>
</dbReference>
<dbReference type="STRING" id="460384.SAMN05216313_1961"/>
<accession>A0A1I0KGQ3</accession>
<dbReference type="AlphaFoldDB" id="A0A1I0KGQ3"/>
<evidence type="ECO:0000313" key="2">
    <source>
        <dbReference type="Proteomes" id="UP000198508"/>
    </source>
</evidence>
<protein>
    <submittedName>
        <fullName evidence="1">Uncharacterized protein</fullName>
    </submittedName>
</protein>
<dbReference type="Proteomes" id="UP000198508">
    <property type="component" value="Unassembled WGS sequence"/>
</dbReference>
<organism evidence="1 2">
    <name type="scientific">Enterocloster lavalensis</name>
    <dbReference type="NCBI Taxonomy" id="460384"/>
    <lineage>
        <taxon>Bacteria</taxon>
        <taxon>Bacillati</taxon>
        <taxon>Bacillota</taxon>
        <taxon>Clostridia</taxon>
        <taxon>Lachnospirales</taxon>
        <taxon>Lachnospiraceae</taxon>
        <taxon>Enterocloster</taxon>
    </lineage>
</organism>